<dbReference type="eggNOG" id="ENOG503050U">
    <property type="taxonomic scope" value="Bacteria"/>
</dbReference>
<evidence type="ECO:0000256" key="4">
    <source>
        <dbReference type="ARBA" id="ARBA00023136"/>
    </source>
</evidence>
<comment type="subcellular location">
    <subcellularLocation>
        <location evidence="1">Membrane</location>
        <topology evidence="1">Multi-pass membrane protein</topology>
    </subcellularLocation>
</comment>
<gene>
    <name evidence="7" type="ordered locus">DP3020</name>
</gene>
<evidence type="ECO:0000259" key="6">
    <source>
        <dbReference type="Pfam" id="PF00520"/>
    </source>
</evidence>
<keyword evidence="8" id="KW-1185">Reference proteome</keyword>
<dbReference type="AlphaFoldDB" id="Q6AIT1"/>
<sequence>MVWLMKRLKYSTKFFKDISLHTPFVKMLALLIILWLIFSAALYFSESNVEGSSIHTYGDALYWGIAAFSTAGIADSPTSNTAQFVGGLWIVIGSMLFFGTIVATITTYFMRPMQRPHRRIIDAIEYNLEQLDDLTVEELSLLKNTVDALIMHVERMRKKQDDEQQAE</sequence>
<reference evidence="8" key="1">
    <citation type="journal article" date="2004" name="Environ. Microbiol.">
        <title>The genome of Desulfotalea psychrophila, a sulfate-reducing bacterium from permanently cold Arctic sediments.</title>
        <authorList>
            <person name="Rabus R."/>
            <person name="Ruepp A."/>
            <person name="Frickey T."/>
            <person name="Rattei T."/>
            <person name="Fartmann B."/>
            <person name="Stark M."/>
            <person name="Bauer M."/>
            <person name="Zibat A."/>
            <person name="Lombardot T."/>
            <person name="Becker I."/>
            <person name="Amann J."/>
            <person name="Gellner K."/>
            <person name="Teeling H."/>
            <person name="Leuschner W.D."/>
            <person name="Gloeckner F.-O."/>
            <person name="Lupas A.N."/>
            <person name="Amann R."/>
            <person name="Klenk H.-P."/>
        </authorList>
    </citation>
    <scope>NUCLEOTIDE SEQUENCE [LARGE SCALE GENOMIC DNA]</scope>
    <source>
        <strain evidence="8">DSM 12343 / LSv54</strain>
    </source>
</reference>
<dbReference type="InterPro" id="IPR005821">
    <property type="entry name" value="Ion_trans_dom"/>
</dbReference>
<dbReference type="EMBL" id="CR522870">
    <property type="protein sequence ID" value="CAG37749.1"/>
    <property type="molecule type" value="Genomic_DNA"/>
</dbReference>
<protein>
    <recommendedName>
        <fullName evidence="6">Ion transport domain-containing protein</fullName>
    </recommendedName>
</protein>
<dbReference type="KEGG" id="dps:DP3020"/>
<feature type="transmembrane region" description="Helical" evidence="5">
    <location>
        <begin position="86"/>
        <end position="110"/>
    </location>
</feature>
<evidence type="ECO:0000256" key="3">
    <source>
        <dbReference type="ARBA" id="ARBA00022989"/>
    </source>
</evidence>
<proteinExistence type="predicted"/>
<dbReference type="Proteomes" id="UP000000602">
    <property type="component" value="Chromosome"/>
</dbReference>
<feature type="transmembrane region" description="Helical" evidence="5">
    <location>
        <begin position="20"/>
        <end position="44"/>
    </location>
</feature>
<dbReference type="Pfam" id="PF00520">
    <property type="entry name" value="Ion_trans"/>
    <property type="match status" value="1"/>
</dbReference>
<feature type="domain" description="Ion transport" evidence="6">
    <location>
        <begin position="24"/>
        <end position="109"/>
    </location>
</feature>
<dbReference type="GO" id="GO:0005216">
    <property type="term" value="F:monoatomic ion channel activity"/>
    <property type="evidence" value="ECO:0007669"/>
    <property type="project" value="InterPro"/>
</dbReference>
<dbReference type="GO" id="GO:0016020">
    <property type="term" value="C:membrane"/>
    <property type="evidence" value="ECO:0007669"/>
    <property type="project" value="UniProtKB-SubCell"/>
</dbReference>
<dbReference type="Gene3D" id="1.10.287.70">
    <property type="match status" value="1"/>
</dbReference>
<evidence type="ECO:0000256" key="1">
    <source>
        <dbReference type="ARBA" id="ARBA00004141"/>
    </source>
</evidence>
<evidence type="ECO:0000313" key="7">
    <source>
        <dbReference type="EMBL" id="CAG37749.1"/>
    </source>
</evidence>
<name>Q6AIT1_DESPS</name>
<evidence type="ECO:0000256" key="5">
    <source>
        <dbReference type="SAM" id="Phobius"/>
    </source>
</evidence>
<dbReference type="SUPFAM" id="SSF81324">
    <property type="entry name" value="Voltage-gated potassium channels"/>
    <property type="match status" value="1"/>
</dbReference>
<dbReference type="HOGENOM" id="CLU_1591889_0_0_7"/>
<keyword evidence="4 5" id="KW-0472">Membrane</keyword>
<keyword evidence="3 5" id="KW-1133">Transmembrane helix</keyword>
<evidence type="ECO:0000313" key="8">
    <source>
        <dbReference type="Proteomes" id="UP000000602"/>
    </source>
</evidence>
<evidence type="ECO:0000256" key="2">
    <source>
        <dbReference type="ARBA" id="ARBA00022692"/>
    </source>
</evidence>
<organism evidence="7 8">
    <name type="scientific">Desulfotalea psychrophila (strain LSv54 / DSM 12343)</name>
    <dbReference type="NCBI Taxonomy" id="177439"/>
    <lineage>
        <taxon>Bacteria</taxon>
        <taxon>Pseudomonadati</taxon>
        <taxon>Thermodesulfobacteriota</taxon>
        <taxon>Desulfobulbia</taxon>
        <taxon>Desulfobulbales</taxon>
        <taxon>Desulfocapsaceae</taxon>
        <taxon>Desulfotalea</taxon>
    </lineage>
</organism>
<accession>Q6AIT1</accession>
<keyword evidence="2 5" id="KW-0812">Transmembrane</keyword>